<dbReference type="KEGG" id="meg:DKB62_06320"/>
<dbReference type="NCBIfam" id="TIGR03959">
    <property type="entry name" value="hyd_TM1266"/>
    <property type="match status" value="1"/>
</dbReference>
<accession>A0A346AZA9</accession>
<gene>
    <name evidence="1" type="ORF">DKB62_06320</name>
</gene>
<dbReference type="Gene3D" id="3.30.70.1150">
    <property type="entry name" value="ACT-like. Chain A, domain 2"/>
    <property type="match status" value="1"/>
</dbReference>
<name>A0A346AZA9_9FIRM</name>
<protein>
    <submittedName>
        <fullName evidence="1">Iron-only hydrogenase system regulator</fullName>
    </submittedName>
</protein>
<dbReference type="AlphaFoldDB" id="A0A346AZA9"/>
<reference evidence="1 2" key="1">
    <citation type="submission" date="2018-05" db="EMBL/GenBank/DDBJ databases">
        <title>Complete genome sequence of Megasphaera sp. AJH120T, isolated from the ceca of a chicken.</title>
        <authorList>
            <person name="Maki J."/>
            <person name="Looft T."/>
        </authorList>
    </citation>
    <scope>NUCLEOTIDE SEQUENCE [LARGE SCALE GENOMIC DNA]</scope>
    <source>
        <strain evidence="1 2">AJH120</strain>
    </source>
</reference>
<dbReference type="EMBL" id="CP029462">
    <property type="protein sequence ID" value="AXL21202.1"/>
    <property type="molecule type" value="Genomic_DNA"/>
</dbReference>
<organism evidence="1 2">
    <name type="scientific">Megasphaera stantonii</name>
    <dbReference type="NCBI Taxonomy" id="2144175"/>
    <lineage>
        <taxon>Bacteria</taxon>
        <taxon>Bacillati</taxon>
        <taxon>Bacillota</taxon>
        <taxon>Negativicutes</taxon>
        <taxon>Veillonellales</taxon>
        <taxon>Veillonellaceae</taxon>
        <taxon>Megasphaera</taxon>
    </lineage>
</organism>
<proteinExistence type="predicted"/>
<dbReference type="RefSeq" id="WP_107196068.1">
    <property type="nucleotide sequence ID" value="NZ_CALYAU010000008.1"/>
</dbReference>
<sequence length="85" mass="9466">METRLALIGIIVGKRDETTKLNELLHEYGQYIVGRMGIPYKDKDINVISIIIDAPQDTISALSGKLGMLPDVSTKTIYPPLPQQR</sequence>
<dbReference type="Pfam" id="PF21699">
    <property type="entry name" value="TM1266-like"/>
    <property type="match status" value="1"/>
</dbReference>
<keyword evidence="2" id="KW-1185">Reference proteome</keyword>
<evidence type="ECO:0000313" key="2">
    <source>
        <dbReference type="Proteomes" id="UP000254337"/>
    </source>
</evidence>
<dbReference type="Proteomes" id="UP000254337">
    <property type="component" value="Chromosome"/>
</dbReference>
<evidence type="ECO:0000313" key="1">
    <source>
        <dbReference type="EMBL" id="AXL21202.1"/>
    </source>
</evidence>
<dbReference type="OrthoDB" id="9796135at2"/>
<dbReference type="InterPro" id="IPR023860">
    <property type="entry name" value="FeFe-hyd_TM1266"/>
</dbReference>
<dbReference type="InterPro" id="IPR027271">
    <property type="entry name" value="Acetolactate_synth/TF_NikR_C"/>
</dbReference>
<dbReference type="SUPFAM" id="SSF55021">
    <property type="entry name" value="ACT-like"/>
    <property type="match status" value="1"/>
</dbReference>
<dbReference type="InterPro" id="IPR045865">
    <property type="entry name" value="ACT-like_dom_sf"/>
</dbReference>